<dbReference type="GO" id="GO:0006952">
    <property type="term" value="P:defense response"/>
    <property type="evidence" value="ECO:0007669"/>
    <property type="project" value="InterPro"/>
</dbReference>
<dbReference type="CDD" id="cd04051">
    <property type="entry name" value="C2_SRC2_like"/>
    <property type="match status" value="1"/>
</dbReference>
<dbReference type="AlphaFoldDB" id="A0A0D2RAL8"/>
<dbReference type="Proteomes" id="UP000032304">
    <property type="component" value="Chromosome 4"/>
</dbReference>
<dbReference type="PANTHER" id="PTHR32246">
    <property type="entry name" value="INGRESSION PROTEIN FIC1"/>
    <property type="match status" value="1"/>
</dbReference>
<dbReference type="OMA" id="KGVRRSH"/>
<evidence type="ECO:0000259" key="2">
    <source>
        <dbReference type="PROSITE" id="PS50004"/>
    </source>
</evidence>
<evidence type="ECO:0000313" key="4">
    <source>
        <dbReference type="EMBL" id="MBA0584759.1"/>
    </source>
</evidence>
<dbReference type="SUPFAM" id="SSF49562">
    <property type="entry name" value="C2 domain (Calcium/lipid-binding domain, CaLB)"/>
    <property type="match status" value="1"/>
</dbReference>
<keyword evidence="5" id="KW-1185">Reference proteome</keyword>
<proteinExistence type="predicted"/>
<dbReference type="InterPro" id="IPR000008">
    <property type="entry name" value="C2_dom"/>
</dbReference>
<feature type="domain" description="C2" evidence="2">
    <location>
        <begin position="1"/>
        <end position="109"/>
    </location>
</feature>
<organism evidence="3 5">
    <name type="scientific">Gossypium raimondii</name>
    <name type="common">Peruvian cotton</name>
    <name type="synonym">Gossypium klotzschianum subsp. raimondii</name>
    <dbReference type="NCBI Taxonomy" id="29730"/>
    <lineage>
        <taxon>Eukaryota</taxon>
        <taxon>Viridiplantae</taxon>
        <taxon>Streptophyta</taxon>
        <taxon>Embryophyta</taxon>
        <taxon>Tracheophyta</taxon>
        <taxon>Spermatophyta</taxon>
        <taxon>Magnoliopsida</taxon>
        <taxon>eudicotyledons</taxon>
        <taxon>Gunneridae</taxon>
        <taxon>Pentapetalae</taxon>
        <taxon>rosids</taxon>
        <taxon>malvids</taxon>
        <taxon>Malvales</taxon>
        <taxon>Malvaceae</taxon>
        <taxon>Malvoideae</taxon>
        <taxon>Gossypium</taxon>
    </lineage>
</organism>
<name>A0A0D2RAL8_GOSRA</name>
<dbReference type="Gene3D" id="2.60.40.150">
    <property type="entry name" value="C2 domain"/>
    <property type="match status" value="1"/>
</dbReference>
<evidence type="ECO:0000313" key="5">
    <source>
        <dbReference type="Proteomes" id="UP000032304"/>
    </source>
</evidence>
<dbReference type="OrthoDB" id="1909968at2759"/>
<accession>A0A0D2RAL8</accession>
<dbReference type="SMART" id="SM00239">
    <property type="entry name" value="C2"/>
    <property type="match status" value="1"/>
</dbReference>
<gene>
    <name evidence="3" type="ORF">B456_004G254600</name>
    <name evidence="4" type="ORF">Gorai_015557</name>
</gene>
<evidence type="ECO:0000313" key="3">
    <source>
        <dbReference type="EMBL" id="KJB26681.1"/>
    </source>
</evidence>
<feature type="region of interest" description="Disordered" evidence="1">
    <location>
        <begin position="185"/>
        <end position="216"/>
    </location>
</feature>
<feature type="compositionally biased region" description="Low complexity" evidence="1">
    <location>
        <begin position="185"/>
        <end position="196"/>
    </location>
</feature>
<dbReference type="Gramene" id="KJB26681">
    <property type="protein sequence ID" value="KJB26681"/>
    <property type="gene ID" value="B456_004G254600"/>
</dbReference>
<sequence length="259" mass="28715">MKNNYIIEITLISAQGLKKTTTFRRMRTYAVAWIDSSVKLRSCIDCVGGENPTWNDKFLFKVSSEFLYSETSGISIEIFADGIFRDTLVGTVRLLVGNLLRDGSSYIAIRVPSFSAVQVRRPSGRFQGVINIGASVLWTSDVPAMSGVSAMGFHNLFQENRIPKGVRRSHSSIGISYENRFVRGSTYSSSPSTSMASKERKRMIKETEETKHARSSSDGAILGVGLGLSPKKAAYLHPFGLNQRFHDRKLTKVRSSLTS</sequence>
<dbReference type="KEGG" id="gra:105792655"/>
<protein>
    <recommendedName>
        <fullName evidence="2">C2 domain-containing protein</fullName>
    </recommendedName>
</protein>
<reference evidence="3 5" key="1">
    <citation type="journal article" date="2012" name="Nature">
        <title>Repeated polyploidization of Gossypium genomes and the evolution of spinnable cotton fibres.</title>
        <authorList>
            <person name="Paterson A.H."/>
            <person name="Wendel J.F."/>
            <person name="Gundlach H."/>
            <person name="Guo H."/>
            <person name="Jenkins J."/>
            <person name="Jin D."/>
            <person name="Llewellyn D."/>
            <person name="Showmaker K.C."/>
            <person name="Shu S."/>
            <person name="Udall J."/>
            <person name="Yoo M.J."/>
            <person name="Byers R."/>
            <person name="Chen W."/>
            <person name="Doron-Faigenboim A."/>
            <person name="Duke M.V."/>
            <person name="Gong L."/>
            <person name="Grimwood J."/>
            <person name="Grover C."/>
            <person name="Grupp K."/>
            <person name="Hu G."/>
            <person name="Lee T.H."/>
            <person name="Li J."/>
            <person name="Lin L."/>
            <person name="Liu T."/>
            <person name="Marler B.S."/>
            <person name="Page J.T."/>
            <person name="Roberts A.W."/>
            <person name="Romanel E."/>
            <person name="Sanders W.S."/>
            <person name="Szadkowski E."/>
            <person name="Tan X."/>
            <person name="Tang H."/>
            <person name="Xu C."/>
            <person name="Wang J."/>
            <person name="Wang Z."/>
            <person name="Zhang D."/>
            <person name="Zhang L."/>
            <person name="Ashrafi H."/>
            <person name="Bedon F."/>
            <person name="Bowers J.E."/>
            <person name="Brubaker C.L."/>
            <person name="Chee P.W."/>
            <person name="Das S."/>
            <person name="Gingle A.R."/>
            <person name="Haigler C.H."/>
            <person name="Harker D."/>
            <person name="Hoffmann L.V."/>
            <person name="Hovav R."/>
            <person name="Jones D.C."/>
            <person name="Lemke C."/>
            <person name="Mansoor S."/>
            <person name="ur Rahman M."/>
            <person name="Rainville L.N."/>
            <person name="Rambani A."/>
            <person name="Reddy U.K."/>
            <person name="Rong J.K."/>
            <person name="Saranga Y."/>
            <person name="Scheffler B.E."/>
            <person name="Scheffler J.A."/>
            <person name="Stelly D.M."/>
            <person name="Triplett B.A."/>
            <person name="Van Deynze A."/>
            <person name="Vaslin M.F."/>
            <person name="Waghmare V.N."/>
            <person name="Walford S.A."/>
            <person name="Wright R.J."/>
            <person name="Zaki E.A."/>
            <person name="Zhang T."/>
            <person name="Dennis E.S."/>
            <person name="Mayer K.F."/>
            <person name="Peterson D.G."/>
            <person name="Rokhsar D.S."/>
            <person name="Wang X."/>
            <person name="Schmutz J."/>
        </authorList>
    </citation>
    <scope>NUCLEOTIDE SEQUENCE [LARGE SCALE GENOMIC DNA]</scope>
</reference>
<dbReference type="Pfam" id="PF00168">
    <property type="entry name" value="C2"/>
    <property type="match status" value="1"/>
</dbReference>
<dbReference type="Proteomes" id="UP000593578">
    <property type="component" value="Unassembled WGS sequence"/>
</dbReference>
<reference evidence="4 6" key="2">
    <citation type="journal article" date="2019" name="Genome Biol. Evol.">
        <title>Insights into the evolution of the New World diploid cottons (Gossypium, subgenus Houzingenia) based on genome sequencing.</title>
        <authorList>
            <person name="Grover C.E."/>
            <person name="Arick M.A. 2nd"/>
            <person name="Thrash A."/>
            <person name="Conover J.L."/>
            <person name="Sanders W.S."/>
            <person name="Peterson D.G."/>
            <person name="Frelichowski J.E."/>
            <person name="Scheffler J.A."/>
            <person name="Scheffler B.E."/>
            <person name="Wendel J.F."/>
        </authorList>
    </citation>
    <scope>NUCLEOTIDE SEQUENCE [LARGE SCALE GENOMIC DNA]</scope>
    <source>
        <strain evidence="4">8</strain>
        <tissue evidence="4">Leaf</tissue>
    </source>
</reference>
<dbReference type="PANTHER" id="PTHR32246:SF156">
    <property type="entry name" value="LIPID-BINDING FAMILY PROTEIN, PUTATIVE-RELATED"/>
    <property type="match status" value="1"/>
</dbReference>
<dbReference type="EMBL" id="JABEZZ010000004">
    <property type="protein sequence ID" value="MBA0584759.1"/>
    <property type="molecule type" value="Genomic_DNA"/>
</dbReference>
<dbReference type="InterPro" id="IPR044750">
    <property type="entry name" value="C2_SRC2/BAP"/>
</dbReference>
<evidence type="ECO:0000313" key="6">
    <source>
        <dbReference type="Proteomes" id="UP000593578"/>
    </source>
</evidence>
<dbReference type="InterPro" id="IPR035892">
    <property type="entry name" value="C2_domain_sf"/>
</dbReference>
<reference evidence="4" key="3">
    <citation type="submission" date="2020-04" db="EMBL/GenBank/DDBJ databases">
        <authorList>
            <person name="Grover C.E."/>
            <person name="Arick M.A. II"/>
            <person name="Thrash A."/>
            <person name="Conover J.L."/>
            <person name="Sanders W.S."/>
            <person name="Peterson D.G."/>
            <person name="Scheffler J.A."/>
            <person name="Scheffler B.E."/>
            <person name="Wendel J.F."/>
        </authorList>
    </citation>
    <scope>NUCLEOTIDE SEQUENCE</scope>
    <source>
        <strain evidence="4">8</strain>
        <tissue evidence="4">Leaf</tissue>
    </source>
</reference>
<dbReference type="EMBL" id="CM001743">
    <property type="protein sequence ID" value="KJB26681.1"/>
    <property type="molecule type" value="Genomic_DNA"/>
</dbReference>
<dbReference type="STRING" id="29730.A0A0D2RAL8"/>
<dbReference type="eggNOG" id="ENOG502QV3A">
    <property type="taxonomic scope" value="Eukaryota"/>
</dbReference>
<dbReference type="PROSITE" id="PS50004">
    <property type="entry name" value="C2"/>
    <property type="match status" value="1"/>
</dbReference>
<evidence type="ECO:0000256" key="1">
    <source>
        <dbReference type="SAM" id="MobiDB-lite"/>
    </source>
</evidence>